<evidence type="ECO:0000256" key="5">
    <source>
        <dbReference type="ARBA" id="ARBA00022825"/>
    </source>
</evidence>
<keyword evidence="7" id="KW-0812">Transmembrane</keyword>
<evidence type="ECO:0000256" key="7">
    <source>
        <dbReference type="SAM" id="Phobius"/>
    </source>
</evidence>
<dbReference type="InterPro" id="IPR000209">
    <property type="entry name" value="Peptidase_S8/S53_dom"/>
</dbReference>
<dbReference type="PANTHER" id="PTHR43806">
    <property type="entry name" value="PEPTIDASE S8"/>
    <property type="match status" value="1"/>
</dbReference>
<dbReference type="InterPro" id="IPR036852">
    <property type="entry name" value="Peptidase_S8/S53_dom_sf"/>
</dbReference>
<dbReference type="Gene3D" id="3.40.50.200">
    <property type="entry name" value="Peptidase S8/S53 domain"/>
    <property type="match status" value="1"/>
</dbReference>
<evidence type="ECO:0000256" key="6">
    <source>
        <dbReference type="PROSITE-ProRule" id="PRU01240"/>
    </source>
</evidence>
<keyword evidence="7" id="KW-0472">Membrane</keyword>
<dbReference type="Pfam" id="PF00082">
    <property type="entry name" value="Peptidase_S8"/>
    <property type="match status" value="2"/>
</dbReference>
<evidence type="ECO:0000256" key="4">
    <source>
        <dbReference type="ARBA" id="ARBA00022801"/>
    </source>
</evidence>
<protein>
    <recommendedName>
        <fullName evidence="12">Peptidase S8/S53 domain-containing protein</fullName>
    </recommendedName>
</protein>
<dbReference type="PROSITE" id="PS00138">
    <property type="entry name" value="SUBTILASE_SER"/>
    <property type="match status" value="1"/>
</dbReference>
<dbReference type="InterPro" id="IPR050131">
    <property type="entry name" value="Peptidase_S8_subtilisin-like"/>
</dbReference>
<proteinExistence type="inferred from homology"/>
<evidence type="ECO:0000313" key="11">
    <source>
        <dbReference type="Proteomes" id="UP000256970"/>
    </source>
</evidence>
<keyword evidence="3 6" id="KW-0645">Protease</keyword>
<dbReference type="Gene3D" id="3.50.30.30">
    <property type="match status" value="1"/>
</dbReference>
<keyword evidence="5 6" id="KW-0720">Serine protease</keyword>
<keyword evidence="7" id="KW-1133">Transmembrane helix</keyword>
<dbReference type="PROSITE" id="PS00137">
    <property type="entry name" value="SUBTILASE_HIS"/>
    <property type="match status" value="1"/>
</dbReference>
<feature type="domain" description="Peptidase S8/S53" evidence="8">
    <location>
        <begin position="578"/>
        <end position="650"/>
    </location>
</feature>
<evidence type="ECO:0000313" key="10">
    <source>
        <dbReference type="EMBL" id="SZX68114.1"/>
    </source>
</evidence>
<evidence type="ECO:0000259" key="8">
    <source>
        <dbReference type="Pfam" id="PF00082"/>
    </source>
</evidence>
<evidence type="ECO:0000256" key="2">
    <source>
        <dbReference type="ARBA" id="ARBA00022512"/>
    </source>
</evidence>
<dbReference type="InterPro" id="IPR022398">
    <property type="entry name" value="Peptidase_S8_His-AS"/>
</dbReference>
<dbReference type="SUPFAM" id="SSF49373">
    <property type="entry name" value="Invasin/intimin cell-adhesion fragments"/>
    <property type="match status" value="1"/>
</dbReference>
<feature type="domain" description="PA" evidence="9">
    <location>
        <begin position="466"/>
        <end position="558"/>
    </location>
</feature>
<dbReference type="SUPFAM" id="SSF52743">
    <property type="entry name" value="Subtilisin-like"/>
    <property type="match status" value="1"/>
</dbReference>
<accession>A0A383VTL1</accession>
<dbReference type="PRINTS" id="PR00723">
    <property type="entry name" value="SUBTILISIN"/>
</dbReference>
<dbReference type="STRING" id="3088.A0A383VTL1"/>
<dbReference type="PROSITE" id="PS51892">
    <property type="entry name" value="SUBTILASE"/>
    <property type="match status" value="1"/>
</dbReference>
<feature type="domain" description="Peptidase S8/S53" evidence="8">
    <location>
        <begin position="213"/>
        <end position="437"/>
    </location>
</feature>
<dbReference type="GO" id="GO:0005615">
    <property type="term" value="C:extracellular space"/>
    <property type="evidence" value="ECO:0007669"/>
    <property type="project" value="TreeGrafter"/>
</dbReference>
<dbReference type="AlphaFoldDB" id="A0A383VTL1"/>
<evidence type="ECO:0008006" key="12">
    <source>
        <dbReference type="Google" id="ProtNLM"/>
    </source>
</evidence>
<feature type="transmembrane region" description="Helical" evidence="7">
    <location>
        <begin position="33"/>
        <end position="52"/>
    </location>
</feature>
<feature type="active site" description="Charge relay system" evidence="6">
    <location>
        <position position="220"/>
    </location>
</feature>
<reference evidence="10 11" key="1">
    <citation type="submission" date="2016-10" db="EMBL/GenBank/DDBJ databases">
        <authorList>
            <person name="Cai Z."/>
        </authorList>
    </citation>
    <scope>NUCLEOTIDE SEQUENCE [LARGE SCALE GENOMIC DNA]</scope>
</reference>
<organism evidence="10 11">
    <name type="scientific">Tetradesmus obliquus</name>
    <name type="common">Green alga</name>
    <name type="synonym">Acutodesmus obliquus</name>
    <dbReference type="NCBI Taxonomy" id="3088"/>
    <lineage>
        <taxon>Eukaryota</taxon>
        <taxon>Viridiplantae</taxon>
        <taxon>Chlorophyta</taxon>
        <taxon>core chlorophytes</taxon>
        <taxon>Chlorophyceae</taxon>
        <taxon>CS clade</taxon>
        <taxon>Sphaeropleales</taxon>
        <taxon>Scenedesmaceae</taxon>
        <taxon>Tetradesmus</taxon>
    </lineage>
</organism>
<evidence type="ECO:0000256" key="3">
    <source>
        <dbReference type="ARBA" id="ARBA00022670"/>
    </source>
</evidence>
<evidence type="ECO:0000256" key="1">
    <source>
        <dbReference type="ARBA" id="ARBA00011073"/>
    </source>
</evidence>
<sequence length="797" mass="82438">MVTCNDRYAADWVLKAELGVLQRMASQQGRQQLLALLLLLLGQACISIPAAASTSREGTILVSYDPLNRQQALASLNARGYDVVQDLATLSILVAKLRRGPAAAAAAAAGGVASAAAQAAALESAAGIEAAASNGIMYLVNPVPASPLISDAAGTPSAGQQPSAAASAQCAWPDARDVDYTVGIKEEGRSYGMKMVQADTAEMQDIADKLKSKVLYCVMDTGLDVTNKEFAGVALSGAVPEDIAPLSPRWDQDTVGHGTHVSGVIAAVRNAKGIIGVSPEGANLIHVRVMPDATAYTSTALEGLQQCVTEFDRRKAAAAVPDMKLVISMSLGSPEVPTRILWDEVISRLTVQRSDILLVAAAGNTGTKADFEYPAGNANVLAVAAVDASGAVASFSTRQKYVAIAGPGVNIVSTIPLALTTTDSYYLNQVLDRVSTTPPIPEVIADPSFLAQPPPEPPAGIIRADVSGPLVSCGLASSVCESAAGKICLIQRGGSTFRDKVKNCMDGGGIGALIYNRDDLPPCQRLDTITVGSIEQQQAGPADRVPTMAFTRTQGEALLRALQNGTQLTASIRFPVLPAQTDVGLGLMSGTSMATPAVSGVAGLVWSAHTACGAAEIRNALLATAKMPQGATPDGKTYVRGTRNNDVGFGIVQALAAHKYLLARPCKAPPRALQVTVLVRPDGANGTDANATALPPDALRTVGQRVTLIVKLRDANGNPVVGQKVRISVQPSPDMVKCGAYERATNVFGAFGVRCAVTKEGRAVLTATVPAGPGVAASKGQSTLNIRRAGQQTKLPR</sequence>
<dbReference type="PANTHER" id="PTHR43806:SF11">
    <property type="entry name" value="CEREVISIN-RELATED"/>
    <property type="match status" value="1"/>
</dbReference>
<dbReference type="InterPro" id="IPR008964">
    <property type="entry name" value="Invasin/intimin_cell_adhesion"/>
</dbReference>
<dbReference type="Pfam" id="PF02225">
    <property type="entry name" value="PA"/>
    <property type="match status" value="1"/>
</dbReference>
<keyword evidence="4 6" id="KW-0378">Hydrolase</keyword>
<gene>
    <name evidence="10" type="ORF">BQ4739_LOCUS8494</name>
</gene>
<dbReference type="GO" id="GO:0006508">
    <property type="term" value="P:proteolysis"/>
    <property type="evidence" value="ECO:0007669"/>
    <property type="project" value="UniProtKB-KW"/>
</dbReference>
<dbReference type="InterPro" id="IPR013783">
    <property type="entry name" value="Ig-like_fold"/>
</dbReference>
<feature type="active site" description="Charge relay system" evidence="6">
    <location>
        <position position="592"/>
    </location>
</feature>
<feature type="active site" description="Charge relay system" evidence="6">
    <location>
        <position position="257"/>
    </location>
</feature>
<dbReference type="InterPro" id="IPR003137">
    <property type="entry name" value="PA_domain"/>
</dbReference>
<name>A0A383VTL1_TETOB</name>
<dbReference type="InterPro" id="IPR015500">
    <property type="entry name" value="Peptidase_S8_subtilisin-rel"/>
</dbReference>
<dbReference type="InterPro" id="IPR023828">
    <property type="entry name" value="Peptidase_S8_Ser-AS"/>
</dbReference>
<keyword evidence="2" id="KW-0964">Secreted</keyword>
<evidence type="ECO:0000259" key="9">
    <source>
        <dbReference type="Pfam" id="PF02225"/>
    </source>
</evidence>
<dbReference type="EMBL" id="FNXT01000841">
    <property type="protein sequence ID" value="SZX68114.1"/>
    <property type="molecule type" value="Genomic_DNA"/>
</dbReference>
<dbReference type="GO" id="GO:0004252">
    <property type="term" value="F:serine-type endopeptidase activity"/>
    <property type="evidence" value="ECO:0007669"/>
    <property type="project" value="UniProtKB-UniRule"/>
</dbReference>
<keyword evidence="11" id="KW-1185">Reference proteome</keyword>
<dbReference type="Proteomes" id="UP000256970">
    <property type="component" value="Unassembled WGS sequence"/>
</dbReference>
<keyword evidence="2" id="KW-0134">Cell wall</keyword>
<dbReference type="Gene3D" id="2.60.40.10">
    <property type="entry name" value="Immunoglobulins"/>
    <property type="match status" value="1"/>
</dbReference>
<dbReference type="CDD" id="cd00538">
    <property type="entry name" value="PA"/>
    <property type="match status" value="1"/>
</dbReference>
<comment type="similarity">
    <text evidence="1 6">Belongs to the peptidase S8 family.</text>
</comment>